<dbReference type="Proteomes" id="UP000068196">
    <property type="component" value="Chromosome"/>
</dbReference>
<proteinExistence type="inferred from homology"/>
<dbReference type="InterPro" id="IPR005952">
    <property type="entry name" value="Phosphogly_mut1"/>
</dbReference>
<feature type="active site" description="Tele-phosphohistidine intermediate" evidence="6">
    <location>
        <position position="9"/>
    </location>
</feature>
<name>A0A0U5AMY3_9BACT</name>
<evidence type="ECO:0000256" key="5">
    <source>
        <dbReference type="ARBA" id="ARBA00023235"/>
    </source>
</evidence>
<keyword evidence="9" id="KW-1185">Reference proteome</keyword>
<dbReference type="InterPro" id="IPR029033">
    <property type="entry name" value="His_PPase_superfam"/>
</dbReference>
<sequence>MKNFIIFRHGPIAEEYRKVFYGQVDVPLSSQGEKLSLEVVEGLKEIPLKKLFSSPLKRALYPAQILSKEKGLPLEVRNELKEINYGTWAGRPREEVYKEPLYWERLKKDYLSPPGGESLRDLRERAKKFWELLKGLEAGNYAIFTHGGFIRALLCELLNLENTLFFAFEVYHLKAVLITLFEDGIFVIKGVNLKIQEISQLMESSYW</sequence>
<evidence type="ECO:0000256" key="7">
    <source>
        <dbReference type="PIRSR" id="PIRSR613078-2"/>
    </source>
</evidence>
<dbReference type="PANTHER" id="PTHR11931">
    <property type="entry name" value="PHOSPHOGLYCERATE MUTASE"/>
    <property type="match status" value="1"/>
</dbReference>
<dbReference type="KEGG" id="cthi:THC_1028"/>
<reference evidence="8 9" key="1">
    <citation type="journal article" date="2016" name="Int. J. Syst. Evol. Microbiol.">
        <title>Caldimicrobium thiodismutans sp. nov., a sulfur-disproportionating bacterium isolated from a hot spring, and emended description of the genus Caldimicrobium.</title>
        <authorList>
            <person name="Kojima H."/>
            <person name="Umezawa K."/>
            <person name="Fukui M."/>
        </authorList>
    </citation>
    <scope>NUCLEOTIDE SEQUENCE [LARGE SCALE GENOMIC DNA]</scope>
    <source>
        <strain evidence="8 9">TF1</strain>
    </source>
</reference>
<evidence type="ECO:0000313" key="9">
    <source>
        <dbReference type="Proteomes" id="UP000068196"/>
    </source>
</evidence>
<evidence type="ECO:0000256" key="4">
    <source>
        <dbReference type="ARBA" id="ARBA00023152"/>
    </source>
</evidence>
<gene>
    <name evidence="8" type="ORF">THC_1028</name>
</gene>
<feature type="binding site" evidence="7">
    <location>
        <position position="58"/>
    </location>
    <ligand>
        <name>substrate</name>
    </ligand>
</feature>
<evidence type="ECO:0000313" key="8">
    <source>
        <dbReference type="EMBL" id="BAU23412.1"/>
    </source>
</evidence>
<dbReference type="CDD" id="cd07067">
    <property type="entry name" value="HP_PGM_like"/>
    <property type="match status" value="1"/>
</dbReference>
<dbReference type="SUPFAM" id="SSF53254">
    <property type="entry name" value="Phosphoglycerate mutase-like"/>
    <property type="match status" value="1"/>
</dbReference>
<dbReference type="STRING" id="1653476.THC_1028"/>
<evidence type="ECO:0000256" key="3">
    <source>
        <dbReference type="ARBA" id="ARBA00022432"/>
    </source>
</evidence>
<dbReference type="AlphaFoldDB" id="A0A0U5AMY3"/>
<keyword evidence="5" id="KW-0413">Isomerase</keyword>
<dbReference type="OrthoDB" id="9781415at2"/>
<dbReference type="EC" id="5.4.2.11" evidence="2"/>
<keyword evidence="3" id="KW-0312">Gluconeogenesis</keyword>
<dbReference type="PATRIC" id="fig|1653476.3.peg.1076"/>
<organism evidence="8 9">
    <name type="scientific">Caldimicrobium thiodismutans</name>
    <dbReference type="NCBI Taxonomy" id="1653476"/>
    <lineage>
        <taxon>Bacteria</taxon>
        <taxon>Pseudomonadati</taxon>
        <taxon>Thermodesulfobacteriota</taxon>
        <taxon>Thermodesulfobacteria</taxon>
        <taxon>Thermodesulfobacteriales</taxon>
        <taxon>Thermodesulfobacteriaceae</taxon>
        <taxon>Caldimicrobium</taxon>
    </lineage>
</organism>
<dbReference type="SMART" id="SM00855">
    <property type="entry name" value="PGAM"/>
    <property type="match status" value="1"/>
</dbReference>
<keyword evidence="4" id="KW-0324">Glycolysis</keyword>
<dbReference type="EMBL" id="AP014945">
    <property type="protein sequence ID" value="BAU23412.1"/>
    <property type="molecule type" value="Genomic_DNA"/>
</dbReference>
<dbReference type="GO" id="GO:0004619">
    <property type="term" value="F:phosphoglycerate mutase activity"/>
    <property type="evidence" value="ECO:0007669"/>
    <property type="project" value="UniProtKB-EC"/>
</dbReference>
<dbReference type="GO" id="GO:0006094">
    <property type="term" value="P:gluconeogenesis"/>
    <property type="evidence" value="ECO:0007669"/>
    <property type="project" value="UniProtKB-KW"/>
</dbReference>
<dbReference type="Gene3D" id="3.40.50.1240">
    <property type="entry name" value="Phosphoglycerate mutase-like"/>
    <property type="match status" value="1"/>
</dbReference>
<protein>
    <recommendedName>
        <fullName evidence="2">phosphoglycerate mutase (2,3-diphosphoglycerate-dependent)</fullName>
        <ecNumber evidence="2">5.4.2.11</ecNumber>
    </recommendedName>
</protein>
<evidence type="ECO:0000256" key="1">
    <source>
        <dbReference type="ARBA" id="ARBA00006717"/>
    </source>
</evidence>
<evidence type="ECO:0000256" key="2">
    <source>
        <dbReference type="ARBA" id="ARBA00012028"/>
    </source>
</evidence>
<dbReference type="InterPro" id="IPR013078">
    <property type="entry name" value="His_Pase_superF_clade-1"/>
</dbReference>
<reference evidence="9" key="2">
    <citation type="journal article" date="2016" name="Int. J. Syst. Evol. Microbiol.">
        <title>Caldimicrobium thiodismutans sp. nov., a sulfur-disproportionating bacterium isolated from a hot spring.</title>
        <authorList>
            <person name="Kojima H."/>
            <person name="Umezawa K."/>
            <person name="Fukui M."/>
        </authorList>
    </citation>
    <scope>NUCLEOTIDE SEQUENCE [LARGE SCALE GENOMIC DNA]</scope>
    <source>
        <strain evidence="9">TF1</strain>
    </source>
</reference>
<evidence type="ECO:0000256" key="6">
    <source>
        <dbReference type="PIRSR" id="PIRSR613078-1"/>
    </source>
</evidence>
<dbReference type="GO" id="GO:0006096">
    <property type="term" value="P:glycolytic process"/>
    <property type="evidence" value="ECO:0007669"/>
    <property type="project" value="UniProtKB-KW"/>
</dbReference>
<accession>A0A0U5AMY3</accession>
<comment type="similarity">
    <text evidence="1">Belongs to the phosphoglycerate mutase family. BPG-dependent PGAM subfamily.</text>
</comment>
<feature type="binding site" evidence="7">
    <location>
        <begin position="82"/>
        <end position="85"/>
    </location>
    <ligand>
        <name>substrate</name>
    </ligand>
</feature>
<dbReference type="Pfam" id="PF00300">
    <property type="entry name" value="His_Phos_1"/>
    <property type="match status" value="1"/>
</dbReference>
<dbReference type="RefSeq" id="WP_068514295.1">
    <property type="nucleotide sequence ID" value="NZ_AP014945.1"/>
</dbReference>
<feature type="active site" description="Proton donor/acceptor" evidence="6">
    <location>
        <position position="82"/>
    </location>
</feature>